<name>A0AAV5L572_9ROSI</name>
<evidence type="ECO:0000256" key="1">
    <source>
        <dbReference type="SAM" id="MobiDB-lite"/>
    </source>
</evidence>
<organism evidence="2 3">
    <name type="scientific">Rubroshorea leprosula</name>
    <dbReference type="NCBI Taxonomy" id="152421"/>
    <lineage>
        <taxon>Eukaryota</taxon>
        <taxon>Viridiplantae</taxon>
        <taxon>Streptophyta</taxon>
        <taxon>Embryophyta</taxon>
        <taxon>Tracheophyta</taxon>
        <taxon>Spermatophyta</taxon>
        <taxon>Magnoliopsida</taxon>
        <taxon>eudicotyledons</taxon>
        <taxon>Gunneridae</taxon>
        <taxon>Pentapetalae</taxon>
        <taxon>rosids</taxon>
        <taxon>malvids</taxon>
        <taxon>Malvales</taxon>
        <taxon>Dipterocarpaceae</taxon>
        <taxon>Rubroshorea</taxon>
    </lineage>
</organism>
<sequence length="221" mass="24825">MADKEVYGGVDHMDFFKVGNSGAGCVTQEIMQDGGEYVEEIDAASGAENDAEGSGKHVEQFYLLKRKGKSQKESRKEEGENKKGKVAATSSNIENHHEEQDRREIHSGSDDDDLSAESDDSEDELYIPSDDPGDYFDQSNDDSNDEDEPRITKSSDVWFDPTVKKVSFEVGMKFEDCAQFKHALDRYKVQQGCKLKWSKNEPMRERVLCTVFSTPLFHGGS</sequence>
<proteinExistence type="predicted"/>
<dbReference type="Proteomes" id="UP001054252">
    <property type="component" value="Unassembled WGS sequence"/>
</dbReference>
<evidence type="ECO:0000313" key="2">
    <source>
        <dbReference type="EMBL" id="GKV32264.1"/>
    </source>
</evidence>
<dbReference type="AlphaFoldDB" id="A0AAV5L572"/>
<accession>A0AAV5L572</accession>
<gene>
    <name evidence="2" type="ORF">SLEP1_g40881</name>
</gene>
<keyword evidence="3" id="KW-1185">Reference proteome</keyword>
<feature type="compositionally biased region" description="Basic and acidic residues" evidence="1">
    <location>
        <begin position="70"/>
        <end position="83"/>
    </location>
</feature>
<feature type="region of interest" description="Disordered" evidence="1">
    <location>
        <begin position="42"/>
        <end position="155"/>
    </location>
</feature>
<reference evidence="2 3" key="1">
    <citation type="journal article" date="2021" name="Commun. Biol.">
        <title>The genome of Shorea leprosula (Dipterocarpaceae) highlights the ecological relevance of drought in aseasonal tropical rainforests.</title>
        <authorList>
            <person name="Ng K.K.S."/>
            <person name="Kobayashi M.J."/>
            <person name="Fawcett J.A."/>
            <person name="Hatakeyama M."/>
            <person name="Paape T."/>
            <person name="Ng C.H."/>
            <person name="Ang C.C."/>
            <person name="Tnah L.H."/>
            <person name="Lee C.T."/>
            <person name="Nishiyama T."/>
            <person name="Sese J."/>
            <person name="O'Brien M.J."/>
            <person name="Copetti D."/>
            <person name="Mohd Noor M.I."/>
            <person name="Ong R.C."/>
            <person name="Putra M."/>
            <person name="Sireger I.Z."/>
            <person name="Indrioko S."/>
            <person name="Kosugi Y."/>
            <person name="Izuno A."/>
            <person name="Isagi Y."/>
            <person name="Lee S.L."/>
            <person name="Shimizu K.K."/>
        </authorList>
    </citation>
    <scope>NUCLEOTIDE SEQUENCE [LARGE SCALE GENOMIC DNA]</scope>
    <source>
        <strain evidence="2">214</strain>
    </source>
</reference>
<comment type="caution">
    <text evidence="2">The sequence shown here is derived from an EMBL/GenBank/DDBJ whole genome shotgun (WGS) entry which is preliminary data.</text>
</comment>
<evidence type="ECO:0000313" key="3">
    <source>
        <dbReference type="Proteomes" id="UP001054252"/>
    </source>
</evidence>
<dbReference type="EMBL" id="BPVZ01000094">
    <property type="protein sequence ID" value="GKV32264.1"/>
    <property type="molecule type" value="Genomic_DNA"/>
</dbReference>
<evidence type="ECO:0008006" key="4">
    <source>
        <dbReference type="Google" id="ProtNLM"/>
    </source>
</evidence>
<protein>
    <recommendedName>
        <fullName evidence="4">Transposase MuDR plant domain-containing protein</fullName>
    </recommendedName>
</protein>
<feature type="compositionally biased region" description="Acidic residues" evidence="1">
    <location>
        <begin position="110"/>
        <end position="148"/>
    </location>
</feature>
<feature type="compositionally biased region" description="Basic and acidic residues" evidence="1">
    <location>
        <begin position="94"/>
        <end position="109"/>
    </location>
</feature>